<comment type="caution">
    <text evidence="1">The sequence shown here is derived from an EMBL/GenBank/DDBJ whole genome shotgun (WGS) entry which is preliminary data.</text>
</comment>
<gene>
    <name evidence="1" type="ORF">S03H2_26501</name>
</gene>
<feature type="non-terminal residue" evidence="1">
    <location>
        <position position="1"/>
    </location>
</feature>
<protein>
    <submittedName>
        <fullName evidence="1">Uncharacterized protein</fullName>
    </submittedName>
</protein>
<organism evidence="1">
    <name type="scientific">marine sediment metagenome</name>
    <dbReference type="NCBI Taxonomy" id="412755"/>
    <lineage>
        <taxon>unclassified sequences</taxon>
        <taxon>metagenomes</taxon>
        <taxon>ecological metagenomes</taxon>
    </lineage>
</organism>
<dbReference type="AlphaFoldDB" id="X1HCA2"/>
<accession>X1HCA2</accession>
<reference evidence="1" key="1">
    <citation type="journal article" date="2014" name="Front. Microbiol.">
        <title>High frequency of phylogenetically diverse reductive dehalogenase-homologous genes in deep subseafloor sedimentary metagenomes.</title>
        <authorList>
            <person name="Kawai M."/>
            <person name="Futagami T."/>
            <person name="Toyoda A."/>
            <person name="Takaki Y."/>
            <person name="Nishi S."/>
            <person name="Hori S."/>
            <person name="Arai W."/>
            <person name="Tsubouchi T."/>
            <person name="Morono Y."/>
            <person name="Uchiyama I."/>
            <person name="Ito T."/>
            <person name="Fujiyama A."/>
            <person name="Inagaki F."/>
            <person name="Takami H."/>
        </authorList>
    </citation>
    <scope>NUCLEOTIDE SEQUENCE</scope>
    <source>
        <strain evidence="1">Expedition CK06-06</strain>
    </source>
</reference>
<sequence length="67" mass="7687">CELVARLFVTSDEIKPRKRYSIEISSGVPGVDNEKLKDNSEVGREFKIFKGLLEMKHEVYPGNDFKV</sequence>
<dbReference type="EMBL" id="BARU01015398">
    <property type="protein sequence ID" value="GAH51454.1"/>
    <property type="molecule type" value="Genomic_DNA"/>
</dbReference>
<name>X1HCA2_9ZZZZ</name>
<evidence type="ECO:0000313" key="1">
    <source>
        <dbReference type="EMBL" id="GAH51454.1"/>
    </source>
</evidence>
<proteinExistence type="predicted"/>